<name>A0ACC2LBX5_PERAE</name>
<dbReference type="Proteomes" id="UP001234297">
    <property type="component" value="Chromosome 7"/>
</dbReference>
<gene>
    <name evidence="1" type="ORF">MRB53_023910</name>
</gene>
<accession>A0ACC2LBX5</accession>
<proteinExistence type="predicted"/>
<evidence type="ECO:0000313" key="2">
    <source>
        <dbReference type="Proteomes" id="UP001234297"/>
    </source>
</evidence>
<evidence type="ECO:0000313" key="1">
    <source>
        <dbReference type="EMBL" id="KAJ8630587.1"/>
    </source>
</evidence>
<keyword evidence="2" id="KW-1185">Reference proteome</keyword>
<comment type="caution">
    <text evidence="1">The sequence shown here is derived from an EMBL/GenBank/DDBJ whole genome shotgun (WGS) entry which is preliminary data.</text>
</comment>
<organism evidence="1 2">
    <name type="scientific">Persea americana</name>
    <name type="common">Avocado</name>
    <dbReference type="NCBI Taxonomy" id="3435"/>
    <lineage>
        <taxon>Eukaryota</taxon>
        <taxon>Viridiplantae</taxon>
        <taxon>Streptophyta</taxon>
        <taxon>Embryophyta</taxon>
        <taxon>Tracheophyta</taxon>
        <taxon>Spermatophyta</taxon>
        <taxon>Magnoliopsida</taxon>
        <taxon>Magnoliidae</taxon>
        <taxon>Laurales</taxon>
        <taxon>Lauraceae</taxon>
        <taxon>Persea</taxon>
    </lineage>
</organism>
<reference evidence="1 2" key="1">
    <citation type="journal article" date="2022" name="Hortic Res">
        <title>A haplotype resolved chromosomal level avocado genome allows analysis of novel avocado genes.</title>
        <authorList>
            <person name="Nath O."/>
            <person name="Fletcher S.J."/>
            <person name="Hayward A."/>
            <person name="Shaw L.M."/>
            <person name="Masouleh A.K."/>
            <person name="Furtado A."/>
            <person name="Henry R.J."/>
            <person name="Mitter N."/>
        </authorList>
    </citation>
    <scope>NUCLEOTIDE SEQUENCE [LARGE SCALE GENOMIC DNA]</scope>
    <source>
        <strain evidence="2">cv. Hass</strain>
    </source>
</reference>
<dbReference type="EMBL" id="CM056815">
    <property type="protein sequence ID" value="KAJ8630587.1"/>
    <property type="molecule type" value="Genomic_DNA"/>
</dbReference>
<protein>
    <submittedName>
        <fullName evidence="1">Uncharacterized protein</fullName>
    </submittedName>
</protein>
<sequence>MNRVSTVEKKMQEWLGGSSGLGEGLGGSVGLGRQCWLGFLGGRRAGRKVCCRSVWRRWTLQAGVPGRGAGWECWGRAGRKCRAD</sequence>